<feature type="transmembrane region" description="Helical" evidence="19">
    <location>
        <begin position="209"/>
        <end position="226"/>
    </location>
</feature>
<keyword evidence="13" id="KW-0594">Phospholipid biosynthesis</keyword>
<evidence type="ECO:0000256" key="8">
    <source>
        <dbReference type="ARBA" id="ARBA00022777"/>
    </source>
</evidence>
<dbReference type="GO" id="GO:0005524">
    <property type="term" value="F:ATP binding"/>
    <property type="evidence" value="ECO:0007669"/>
    <property type="project" value="UniProtKB-KW"/>
</dbReference>
<feature type="binding site" evidence="18">
    <location>
        <position position="66"/>
    </location>
    <ligand>
        <name>a divalent metal cation</name>
        <dbReference type="ChEBI" id="CHEBI:60240"/>
    </ligand>
</feature>
<evidence type="ECO:0000256" key="17">
    <source>
        <dbReference type="PIRSR" id="PIRSR600829-3"/>
    </source>
</evidence>
<dbReference type="Pfam" id="PF01219">
    <property type="entry name" value="DAGK_prokar"/>
    <property type="match status" value="1"/>
</dbReference>
<evidence type="ECO:0000256" key="5">
    <source>
        <dbReference type="ARBA" id="ARBA00022679"/>
    </source>
</evidence>
<keyword evidence="6 19" id="KW-0812">Transmembrane</keyword>
<dbReference type="Gene3D" id="1.20.144.10">
    <property type="entry name" value="Phosphatidic acid phosphatase type 2/haloperoxidase"/>
    <property type="match status" value="1"/>
</dbReference>
<name>A0A1T4KNL2_9FUSO</name>
<evidence type="ECO:0000256" key="2">
    <source>
        <dbReference type="ARBA" id="ARBA00005967"/>
    </source>
</evidence>
<evidence type="ECO:0000256" key="16">
    <source>
        <dbReference type="PIRSR" id="PIRSR600829-2"/>
    </source>
</evidence>
<feature type="binding site" evidence="17">
    <location>
        <position position="18"/>
    </location>
    <ligand>
        <name>ATP</name>
        <dbReference type="ChEBI" id="CHEBI:30616"/>
    </ligand>
</feature>
<evidence type="ECO:0000256" key="18">
    <source>
        <dbReference type="PIRSR" id="PIRSR600829-4"/>
    </source>
</evidence>
<comment type="similarity">
    <text evidence="2">Belongs to the bacterial diacylglycerol kinase family.</text>
</comment>
<dbReference type="PANTHER" id="PTHR34299:SF1">
    <property type="entry name" value="DIACYLGLYCEROL KINASE"/>
    <property type="match status" value="1"/>
</dbReference>
<dbReference type="GO" id="GO:0005886">
    <property type="term" value="C:plasma membrane"/>
    <property type="evidence" value="ECO:0007669"/>
    <property type="project" value="UniProtKB-SubCell"/>
</dbReference>
<feature type="transmembrane region" description="Helical" evidence="19">
    <location>
        <begin position="126"/>
        <end position="147"/>
    </location>
</feature>
<evidence type="ECO:0000313" key="21">
    <source>
        <dbReference type="EMBL" id="SJZ43999.1"/>
    </source>
</evidence>
<feature type="active site" description="Proton acceptor" evidence="15">
    <location>
        <position position="59"/>
    </location>
</feature>
<gene>
    <name evidence="21" type="ORF">SAMN02745174_00514</name>
</gene>
<keyword evidence="18" id="KW-0479">Metal-binding</keyword>
<feature type="transmembrane region" description="Helical" evidence="19">
    <location>
        <begin position="46"/>
        <end position="65"/>
    </location>
</feature>
<evidence type="ECO:0000256" key="3">
    <source>
        <dbReference type="ARBA" id="ARBA00022475"/>
    </source>
</evidence>
<dbReference type="GO" id="GO:0046872">
    <property type="term" value="F:metal ion binding"/>
    <property type="evidence" value="ECO:0007669"/>
    <property type="project" value="UniProtKB-KW"/>
</dbReference>
<keyword evidence="22" id="KW-1185">Reference proteome</keyword>
<evidence type="ECO:0000256" key="6">
    <source>
        <dbReference type="ARBA" id="ARBA00022692"/>
    </source>
</evidence>
<protein>
    <submittedName>
        <fullName evidence="21">Diacylglycerol kinase (ATP)</fullName>
    </submittedName>
</protein>
<comment type="cofactor">
    <cofactor evidence="18">
        <name>Mg(2+)</name>
        <dbReference type="ChEBI" id="CHEBI:18420"/>
    </cofactor>
    <text evidence="18">Mn(2+), Zn(2+), Cd(2+) and Co(2+) support activity to lesser extents.</text>
</comment>
<keyword evidence="14" id="KW-1208">Phospholipid metabolism</keyword>
<dbReference type="CDD" id="cd14266">
    <property type="entry name" value="UDPK_IM_PAP2_like"/>
    <property type="match status" value="1"/>
</dbReference>
<feature type="binding site" evidence="18">
    <location>
        <position position="18"/>
    </location>
    <ligand>
        <name>a divalent metal cation</name>
        <dbReference type="ChEBI" id="CHEBI:60240"/>
    </ligand>
</feature>
<feature type="binding site" evidence="17">
    <location>
        <position position="66"/>
    </location>
    <ligand>
        <name>ATP</name>
        <dbReference type="ChEBI" id="CHEBI:30616"/>
    </ligand>
</feature>
<evidence type="ECO:0000256" key="19">
    <source>
        <dbReference type="SAM" id="Phobius"/>
    </source>
</evidence>
<evidence type="ECO:0000256" key="7">
    <source>
        <dbReference type="ARBA" id="ARBA00022741"/>
    </source>
</evidence>
<keyword evidence="4" id="KW-0444">Lipid biosynthesis</keyword>
<dbReference type="EMBL" id="FUWX01000005">
    <property type="protein sequence ID" value="SJZ43999.1"/>
    <property type="molecule type" value="Genomic_DNA"/>
</dbReference>
<sequence>MDSFNVAIEGIIEGIRSERHMKFHLFCGTIVIFLSIFLDINKYEMMAMSISIALVLMAELLNTAVESAIDMTCKSYNPLAKRAKDVAAGAVFITAINAVVVGYIIFGKKFTEDMRQGFVVLKNSYQHTMVLILALVTILVIGIKAYFKKGTPLKGGIPSGHSALAGALFVGIFYLTNNPKIFFLSFLLLLLVLQSRVEGRIHTTLETILGAFLGMAVTYVFLAMIGM</sequence>
<evidence type="ECO:0000256" key="10">
    <source>
        <dbReference type="ARBA" id="ARBA00022989"/>
    </source>
</evidence>
<feature type="transmembrane region" description="Helical" evidence="19">
    <location>
        <begin position="86"/>
        <end position="106"/>
    </location>
</feature>
<evidence type="ECO:0000256" key="1">
    <source>
        <dbReference type="ARBA" id="ARBA00004651"/>
    </source>
</evidence>
<dbReference type="InterPro" id="IPR000326">
    <property type="entry name" value="PAP2/HPO"/>
</dbReference>
<feature type="binding site" evidence="16">
    <location>
        <position position="59"/>
    </location>
    <ligand>
        <name>substrate</name>
    </ligand>
</feature>
<evidence type="ECO:0000256" key="13">
    <source>
        <dbReference type="ARBA" id="ARBA00023209"/>
    </source>
</evidence>
<accession>A0A1T4KNL2</accession>
<evidence type="ECO:0000256" key="15">
    <source>
        <dbReference type="PIRSR" id="PIRSR600829-1"/>
    </source>
</evidence>
<dbReference type="PANTHER" id="PTHR34299">
    <property type="entry name" value="DIACYLGLYCEROL KINASE"/>
    <property type="match status" value="1"/>
</dbReference>
<evidence type="ECO:0000256" key="12">
    <source>
        <dbReference type="ARBA" id="ARBA00023136"/>
    </source>
</evidence>
<evidence type="ECO:0000256" key="11">
    <source>
        <dbReference type="ARBA" id="ARBA00023098"/>
    </source>
</evidence>
<dbReference type="GO" id="GO:0008654">
    <property type="term" value="P:phospholipid biosynthetic process"/>
    <property type="evidence" value="ECO:0007669"/>
    <property type="project" value="UniProtKB-KW"/>
</dbReference>
<dbReference type="InterPro" id="IPR036945">
    <property type="entry name" value="DAGK_sf"/>
</dbReference>
<keyword evidence="11" id="KW-0443">Lipid metabolism</keyword>
<keyword evidence="18" id="KW-0460">Magnesium</keyword>
<comment type="subcellular location">
    <subcellularLocation>
        <location evidence="1">Cell membrane</location>
        <topology evidence="1">Multi-pass membrane protein</topology>
    </subcellularLocation>
</comment>
<dbReference type="SUPFAM" id="SSF48317">
    <property type="entry name" value="Acid phosphatase/Vanadium-dependent haloperoxidase"/>
    <property type="match status" value="1"/>
</dbReference>
<feature type="binding site" evidence="17">
    <location>
        <begin position="84"/>
        <end position="85"/>
    </location>
    <ligand>
        <name>ATP</name>
        <dbReference type="ChEBI" id="CHEBI:30616"/>
    </ligand>
</feature>
<keyword evidence="9 17" id="KW-0067">ATP-binding</keyword>
<evidence type="ECO:0000256" key="14">
    <source>
        <dbReference type="ARBA" id="ARBA00023264"/>
    </source>
</evidence>
<evidence type="ECO:0000313" key="22">
    <source>
        <dbReference type="Proteomes" id="UP000191153"/>
    </source>
</evidence>
<feature type="domain" description="Phosphatidic acid phosphatase type 2/haloperoxidase" evidence="20">
    <location>
        <begin position="149"/>
        <end position="225"/>
    </location>
</feature>
<dbReference type="InterPro" id="IPR036938">
    <property type="entry name" value="PAP2/HPO_sf"/>
</dbReference>
<dbReference type="AlphaFoldDB" id="A0A1T4KNL2"/>
<dbReference type="Pfam" id="PF01569">
    <property type="entry name" value="PAP2"/>
    <property type="match status" value="1"/>
</dbReference>
<keyword evidence="12 19" id="KW-0472">Membrane</keyword>
<keyword evidence="3" id="KW-1003">Cell membrane</keyword>
<organism evidence="21 22">
    <name type="scientific">Cetobacterium ceti</name>
    <dbReference type="NCBI Taxonomy" id="180163"/>
    <lineage>
        <taxon>Bacteria</taxon>
        <taxon>Fusobacteriati</taxon>
        <taxon>Fusobacteriota</taxon>
        <taxon>Fusobacteriia</taxon>
        <taxon>Fusobacteriales</taxon>
        <taxon>Fusobacteriaceae</taxon>
        <taxon>Cetobacterium</taxon>
    </lineage>
</organism>
<dbReference type="Proteomes" id="UP000191153">
    <property type="component" value="Unassembled WGS sequence"/>
</dbReference>
<keyword evidence="5" id="KW-0808">Transferase</keyword>
<evidence type="ECO:0000256" key="4">
    <source>
        <dbReference type="ARBA" id="ARBA00022516"/>
    </source>
</evidence>
<keyword evidence="7 17" id="KW-0547">Nucleotide-binding</keyword>
<dbReference type="STRING" id="180163.SAMN02745174_00514"/>
<proteinExistence type="inferred from homology"/>
<dbReference type="GO" id="GO:0016301">
    <property type="term" value="F:kinase activity"/>
    <property type="evidence" value="ECO:0007669"/>
    <property type="project" value="UniProtKB-KW"/>
</dbReference>
<evidence type="ECO:0000256" key="9">
    <source>
        <dbReference type="ARBA" id="ARBA00022840"/>
    </source>
</evidence>
<dbReference type="Gene3D" id="1.10.287.3610">
    <property type="match status" value="1"/>
</dbReference>
<dbReference type="InterPro" id="IPR000829">
    <property type="entry name" value="DAGK"/>
</dbReference>
<keyword evidence="8 21" id="KW-0418">Kinase</keyword>
<keyword evidence="10 19" id="KW-1133">Transmembrane helix</keyword>
<evidence type="ECO:0000259" key="20">
    <source>
        <dbReference type="Pfam" id="PF01569"/>
    </source>
</evidence>
<feature type="transmembrane region" description="Helical" evidence="19">
    <location>
        <begin position="23"/>
        <end position="40"/>
    </location>
</feature>
<reference evidence="21 22" key="1">
    <citation type="submission" date="2017-02" db="EMBL/GenBank/DDBJ databases">
        <authorList>
            <person name="Peterson S.W."/>
        </authorList>
    </citation>
    <scope>NUCLEOTIDE SEQUENCE [LARGE SCALE GENOMIC DNA]</scope>
    <source>
        <strain evidence="21 22">ATCC 700028</strain>
    </source>
</reference>